<dbReference type="EMBL" id="JANHOG010002745">
    <property type="protein sequence ID" value="KAJ3520388.1"/>
    <property type="molecule type" value="Genomic_DNA"/>
</dbReference>
<protein>
    <submittedName>
        <fullName evidence="1">Uncharacterized protein</fullName>
    </submittedName>
</protein>
<name>A0ACC1RIS6_9APHY</name>
<keyword evidence="2" id="KW-1185">Reference proteome</keyword>
<gene>
    <name evidence="1" type="ORF">NM688_g9170</name>
</gene>
<evidence type="ECO:0000313" key="1">
    <source>
        <dbReference type="EMBL" id="KAJ3520388.1"/>
    </source>
</evidence>
<organism evidence="1 2">
    <name type="scientific">Phlebia brevispora</name>
    <dbReference type="NCBI Taxonomy" id="194682"/>
    <lineage>
        <taxon>Eukaryota</taxon>
        <taxon>Fungi</taxon>
        <taxon>Dikarya</taxon>
        <taxon>Basidiomycota</taxon>
        <taxon>Agaricomycotina</taxon>
        <taxon>Agaricomycetes</taxon>
        <taxon>Polyporales</taxon>
        <taxon>Meruliaceae</taxon>
        <taxon>Phlebia</taxon>
    </lineage>
</organism>
<comment type="caution">
    <text evidence="1">The sequence shown here is derived from an EMBL/GenBank/DDBJ whole genome shotgun (WGS) entry which is preliminary data.</text>
</comment>
<sequence length="175" mass="19929">MDQGAEFFAQQLRAVGREDDVDPAYMYAMSRAKFYPRPWNGEISKIEAQTRVAIWNTLVDKYILNEYDSRSRLEIEIEAKIGLDGGPLFKQCEAKGCTNVEGRDINKLKYCSGCKLVYYCSTACQGESWKEHKKECAAKTHRPQMSLSQWTIEQVAVTYSAALPEILNIARNRGN</sequence>
<dbReference type="Proteomes" id="UP001148662">
    <property type="component" value="Unassembled WGS sequence"/>
</dbReference>
<proteinExistence type="predicted"/>
<evidence type="ECO:0000313" key="2">
    <source>
        <dbReference type="Proteomes" id="UP001148662"/>
    </source>
</evidence>
<reference evidence="1" key="1">
    <citation type="submission" date="2022-07" db="EMBL/GenBank/DDBJ databases">
        <title>Genome Sequence of Phlebia brevispora.</title>
        <authorList>
            <person name="Buettner E."/>
        </authorList>
    </citation>
    <scope>NUCLEOTIDE SEQUENCE</scope>
    <source>
        <strain evidence="1">MPL23</strain>
    </source>
</reference>
<accession>A0ACC1RIS6</accession>